<comment type="caution">
    <text evidence="3">The sequence shown here is derived from an EMBL/GenBank/DDBJ whole genome shotgun (WGS) entry which is preliminary data.</text>
</comment>
<dbReference type="Gene3D" id="3.40.50.720">
    <property type="entry name" value="NAD(P)-binding Rossmann-like Domain"/>
    <property type="match status" value="1"/>
</dbReference>
<organism evidence="3 4">
    <name type="scientific">Leptospira semungkisensis</name>
    <dbReference type="NCBI Taxonomy" id="2484985"/>
    <lineage>
        <taxon>Bacteria</taxon>
        <taxon>Pseudomonadati</taxon>
        <taxon>Spirochaetota</taxon>
        <taxon>Spirochaetia</taxon>
        <taxon>Leptospirales</taxon>
        <taxon>Leptospiraceae</taxon>
        <taxon>Leptospira</taxon>
    </lineage>
</organism>
<dbReference type="InterPro" id="IPR036291">
    <property type="entry name" value="NAD(P)-bd_dom_sf"/>
</dbReference>
<dbReference type="PANTHER" id="PTHR42901">
    <property type="entry name" value="ALCOHOL DEHYDROGENASE"/>
    <property type="match status" value="1"/>
</dbReference>
<evidence type="ECO:0000256" key="2">
    <source>
        <dbReference type="ARBA" id="ARBA00023002"/>
    </source>
</evidence>
<evidence type="ECO:0000256" key="1">
    <source>
        <dbReference type="ARBA" id="ARBA00006484"/>
    </source>
</evidence>
<name>A0A4R9FXQ3_9LEPT</name>
<dbReference type="AlphaFoldDB" id="A0A4R9FXQ3"/>
<reference evidence="3" key="1">
    <citation type="journal article" date="2019" name="PLoS Negl. Trop. Dis.">
        <title>Revisiting the worldwide diversity of Leptospira species in the environment.</title>
        <authorList>
            <person name="Vincent A.T."/>
            <person name="Schiettekatte O."/>
            <person name="Bourhy P."/>
            <person name="Veyrier F.J."/>
            <person name="Picardeau M."/>
        </authorList>
    </citation>
    <scope>NUCLEOTIDE SEQUENCE [LARGE SCALE GENOMIC DNA]</scope>
    <source>
        <strain evidence="3">SSS9</strain>
    </source>
</reference>
<dbReference type="PRINTS" id="PR00081">
    <property type="entry name" value="GDHRDH"/>
</dbReference>
<dbReference type="InterPro" id="IPR002347">
    <property type="entry name" value="SDR_fam"/>
</dbReference>
<evidence type="ECO:0000313" key="4">
    <source>
        <dbReference type="Proteomes" id="UP000297453"/>
    </source>
</evidence>
<proteinExistence type="inferred from homology"/>
<dbReference type="CDD" id="cd05233">
    <property type="entry name" value="SDR_c"/>
    <property type="match status" value="1"/>
</dbReference>
<dbReference type="Proteomes" id="UP000297453">
    <property type="component" value="Unassembled WGS sequence"/>
</dbReference>
<dbReference type="RefSeq" id="WP_135587356.1">
    <property type="nucleotide sequence ID" value="NZ_RQEP01000012.1"/>
</dbReference>
<dbReference type="GO" id="GO:0016491">
    <property type="term" value="F:oxidoreductase activity"/>
    <property type="evidence" value="ECO:0007669"/>
    <property type="project" value="UniProtKB-KW"/>
</dbReference>
<dbReference type="InterPro" id="IPR020904">
    <property type="entry name" value="Sc_DH/Rdtase_CS"/>
</dbReference>
<protein>
    <submittedName>
        <fullName evidence="3">SDR family oxidoreductase</fullName>
    </submittedName>
</protein>
<comment type="similarity">
    <text evidence="1">Belongs to the short-chain dehydrogenases/reductases (SDR) family.</text>
</comment>
<gene>
    <name evidence="3" type="ORF">EHO59_09625</name>
</gene>
<dbReference type="EMBL" id="RQEP01000012">
    <property type="protein sequence ID" value="TGK03788.1"/>
    <property type="molecule type" value="Genomic_DNA"/>
</dbReference>
<accession>A0A4R9FXQ3</accession>
<dbReference type="Pfam" id="PF00106">
    <property type="entry name" value="adh_short"/>
    <property type="match status" value="1"/>
</dbReference>
<keyword evidence="4" id="KW-1185">Reference proteome</keyword>
<sequence length="227" mass="24688">MDPKNILVVGAGSGIGKALLEKLHATPGINAIGISRRGISFEGKFESGKNYHCDLNDRKSLESFCKDLSSSWSEVAAIYFLAGDGLFLPIENLELEDLEKHIFLNLISPMALTSKLIGKLQRGSLLCYLSSTAGRQGFSESSPYCASKHGLAGFAKAIREEVKQKGIRVSTVYAGAIDTAIWDGREGFKREDMIPVSDAVAFLESLFLQPASFNQDEILFLPPKGIL</sequence>
<dbReference type="OrthoDB" id="9793825at2"/>
<keyword evidence="2" id="KW-0560">Oxidoreductase</keyword>
<evidence type="ECO:0000313" key="3">
    <source>
        <dbReference type="EMBL" id="TGK03788.1"/>
    </source>
</evidence>
<dbReference type="PROSITE" id="PS00061">
    <property type="entry name" value="ADH_SHORT"/>
    <property type="match status" value="1"/>
</dbReference>
<dbReference type="SUPFAM" id="SSF51735">
    <property type="entry name" value="NAD(P)-binding Rossmann-fold domains"/>
    <property type="match status" value="1"/>
</dbReference>
<dbReference type="PANTHER" id="PTHR42901:SF1">
    <property type="entry name" value="ALCOHOL DEHYDROGENASE"/>
    <property type="match status" value="1"/>
</dbReference>